<gene>
    <name evidence="3" type="ORF">NDU88_000565</name>
</gene>
<proteinExistence type="predicted"/>
<feature type="region of interest" description="Disordered" evidence="2">
    <location>
        <begin position="137"/>
        <end position="210"/>
    </location>
</feature>
<name>A0AAV7KMB7_PLEWA</name>
<sequence length="503" mass="56084">MHFAACAVKAEVLTQERGVSQGVVSRIFRLYLFSRLAHVEFSAVERKGRQQDTSPRPVRVCGKHSRPLPGNSVHRAPGRACLSVLPVPCVREHLPPSGPTRQPPGPSRAPPGLPREQEGGSALLSLDPFRSFRIHEARSASSTGSTVEPLSQSWTRQAAPGSARSILEPPSTACTSETHPGSVTGPTLSSPVRSREGSPTRRGGHRAGERGESIEVLERLVNKTLLCTQRVTHMDILALGDELLTSKKIRRRKQEPAPSAGPAPAEIMADESDDDSTDRLEGMLSVYRTLAEEGKQRALKEQEESFTKLLEEVARNRDHLEAERLEQFRRKLERERSEALQAQKKGFEVEKQHAVKAACAELRLQIRREVETERSRDVEKALAAAAVEFQKELEVAVMAAQGECWTQAAEERSKLLHQHRLEIQTLHGQIADFRHEISRLHQEKKAYECQFQEVQLNYKRFIDLTDSSLHSDYLLRLQRLGLPPGHADAGVQTERAIAKQSGH</sequence>
<dbReference type="EMBL" id="JANPWB010000016">
    <property type="protein sequence ID" value="KAJ1080346.1"/>
    <property type="molecule type" value="Genomic_DNA"/>
</dbReference>
<accession>A0AAV7KMB7</accession>
<feature type="region of interest" description="Disordered" evidence="2">
    <location>
        <begin position="92"/>
        <end position="120"/>
    </location>
</feature>
<feature type="compositionally biased region" description="Polar residues" evidence="2">
    <location>
        <begin position="172"/>
        <end position="192"/>
    </location>
</feature>
<comment type="caution">
    <text evidence="3">The sequence shown here is derived from an EMBL/GenBank/DDBJ whole genome shotgun (WGS) entry which is preliminary data.</text>
</comment>
<evidence type="ECO:0000313" key="3">
    <source>
        <dbReference type="EMBL" id="KAJ1080346.1"/>
    </source>
</evidence>
<reference evidence="3" key="1">
    <citation type="journal article" date="2022" name="bioRxiv">
        <title>Sequencing and chromosome-scale assembly of the giantPleurodeles waltlgenome.</title>
        <authorList>
            <person name="Brown T."/>
            <person name="Elewa A."/>
            <person name="Iarovenko S."/>
            <person name="Subramanian E."/>
            <person name="Araus A.J."/>
            <person name="Petzold A."/>
            <person name="Susuki M."/>
            <person name="Suzuki K.-i.T."/>
            <person name="Hayashi T."/>
            <person name="Toyoda A."/>
            <person name="Oliveira C."/>
            <person name="Osipova E."/>
            <person name="Leigh N.D."/>
            <person name="Simon A."/>
            <person name="Yun M.H."/>
        </authorList>
    </citation>
    <scope>NUCLEOTIDE SEQUENCE</scope>
    <source>
        <strain evidence="3">20211129_DDA</strain>
        <tissue evidence="3">Liver</tissue>
    </source>
</reference>
<dbReference type="Proteomes" id="UP001066276">
    <property type="component" value="Chromosome 12"/>
</dbReference>
<protein>
    <submittedName>
        <fullName evidence="3">Uncharacterized protein</fullName>
    </submittedName>
</protein>
<evidence type="ECO:0000256" key="1">
    <source>
        <dbReference type="SAM" id="Coils"/>
    </source>
</evidence>
<organism evidence="3 4">
    <name type="scientific">Pleurodeles waltl</name>
    <name type="common">Iberian ribbed newt</name>
    <dbReference type="NCBI Taxonomy" id="8319"/>
    <lineage>
        <taxon>Eukaryota</taxon>
        <taxon>Metazoa</taxon>
        <taxon>Chordata</taxon>
        <taxon>Craniata</taxon>
        <taxon>Vertebrata</taxon>
        <taxon>Euteleostomi</taxon>
        <taxon>Amphibia</taxon>
        <taxon>Batrachia</taxon>
        <taxon>Caudata</taxon>
        <taxon>Salamandroidea</taxon>
        <taxon>Salamandridae</taxon>
        <taxon>Pleurodelinae</taxon>
        <taxon>Pleurodeles</taxon>
    </lineage>
</organism>
<keyword evidence="4" id="KW-1185">Reference proteome</keyword>
<feature type="compositionally biased region" description="Polar residues" evidence="2">
    <location>
        <begin position="139"/>
        <end position="156"/>
    </location>
</feature>
<evidence type="ECO:0000313" key="4">
    <source>
        <dbReference type="Proteomes" id="UP001066276"/>
    </source>
</evidence>
<feature type="compositionally biased region" description="Low complexity" evidence="2">
    <location>
        <begin position="256"/>
        <end position="265"/>
    </location>
</feature>
<feature type="coiled-coil region" evidence="1">
    <location>
        <begin position="303"/>
        <end position="345"/>
    </location>
</feature>
<feature type="coiled-coil region" evidence="1">
    <location>
        <begin position="430"/>
        <end position="457"/>
    </location>
</feature>
<feature type="region of interest" description="Disordered" evidence="2">
    <location>
        <begin position="250"/>
        <end position="277"/>
    </location>
</feature>
<feature type="compositionally biased region" description="Pro residues" evidence="2">
    <location>
        <begin position="96"/>
        <end position="113"/>
    </location>
</feature>
<evidence type="ECO:0000256" key="2">
    <source>
        <dbReference type="SAM" id="MobiDB-lite"/>
    </source>
</evidence>
<feature type="region of interest" description="Disordered" evidence="2">
    <location>
        <begin position="44"/>
        <end position="75"/>
    </location>
</feature>
<dbReference type="AlphaFoldDB" id="A0AAV7KMB7"/>
<keyword evidence="1" id="KW-0175">Coiled coil</keyword>